<dbReference type="PANTHER" id="PTHR35010:SF4">
    <property type="entry name" value="BLL5781 PROTEIN"/>
    <property type="match status" value="1"/>
</dbReference>
<name>A0A2T6BJ34_9RHOB</name>
<dbReference type="InterPro" id="IPR001387">
    <property type="entry name" value="Cro/C1-type_HTH"/>
</dbReference>
<dbReference type="PANTHER" id="PTHR35010">
    <property type="entry name" value="BLL4672 PROTEIN-RELATED"/>
    <property type="match status" value="1"/>
</dbReference>
<dbReference type="Pfam" id="PF17765">
    <property type="entry name" value="MLTR_LBD"/>
    <property type="match status" value="1"/>
</dbReference>
<dbReference type="InterPro" id="IPR010982">
    <property type="entry name" value="Lambda_DNA-bd_dom_sf"/>
</dbReference>
<dbReference type="GO" id="GO:0003677">
    <property type="term" value="F:DNA binding"/>
    <property type="evidence" value="ECO:0007669"/>
    <property type="project" value="InterPro"/>
</dbReference>
<evidence type="ECO:0000313" key="3">
    <source>
        <dbReference type="Proteomes" id="UP000243978"/>
    </source>
</evidence>
<organism evidence="2 3">
    <name type="scientific">Litoreibacter ponti</name>
    <dbReference type="NCBI Taxonomy" id="1510457"/>
    <lineage>
        <taxon>Bacteria</taxon>
        <taxon>Pseudomonadati</taxon>
        <taxon>Pseudomonadota</taxon>
        <taxon>Alphaproteobacteria</taxon>
        <taxon>Rhodobacterales</taxon>
        <taxon>Roseobacteraceae</taxon>
        <taxon>Litoreibacter</taxon>
    </lineage>
</organism>
<dbReference type="Proteomes" id="UP000243978">
    <property type="component" value="Unassembled WGS sequence"/>
</dbReference>
<accession>A0A2T6BJ34</accession>
<gene>
    <name evidence="2" type="ORF">C8N43_0712</name>
</gene>
<evidence type="ECO:0000259" key="1">
    <source>
        <dbReference type="PROSITE" id="PS50943"/>
    </source>
</evidence>
<dbReference type="Pfam" id="PF13560">
    <property type="entry name" value="HTH_31"/>
    <property type="match status" value="1"/>
</dbReference>
<dbReference type="Gene3D" id="1.10.260.40">
    <property type="entry name" value="lambda repressor-like DNA-binding domains"/>
    <property type="match status" value="1"/>
</dbReference>
<sequence length="252" mass="27534">MTKFGPHLQFWRKARRLSQLQLALEADVSSRHISFLETGRAQPSRAMIRHLSDILDVPNARRNELFDAAGFAPQHQRSALSDDHMQMVSGAMSALLSRHDPFPAVVLDPLWTLVQMNQSASKLFAMAGLGPGASLLDAAKTPGTAAQMIENWGEVGHHMLQRLRTESRAAGGILALDQAAEALVRDPDIAAYQPPAILPPIITTIYRSGPLRLPLFSTFVQFGGAEDLAISDLKIELMFPADPDAETLLRAL</sequence>
<dbReference type="SMART" id="SM00530">
    <property type="entry name" value="HTH_XRE"/>
    <property type="match status" value="1"/>
</dbReference>
<evidence type="ECO:0000313" key="2">
    <source>
        <dbReference type="EMBL" id="PTX56062.1"/>
    </source>
</evidence>
<dbReference type="SUPFAM" id="SSF47413">
    <property type="entry name" value="lambda repressor-like DNA-binding domains"/>
    <property type="match status" value="1"/>
</dbReference>
<protein>
    <submittedName>
        <fullName evidence="2">Xre family transcriptional regulator</fullName>
    </submittedName>
</protein>
<dbReference type="CDD" id="cd00093">
    <property type="entry name" value="HTH_XRE"/>
    <property type="match status" value="1"/>
</dbReference>
<feature type="domain" description="HTH cro/C1-type" evidence="1">
    <location>
        <begin position="8"/>
        <end position="61"/>
    </location>
</feature>
<dbReference type="InterPro" id="IPR041413">
    <property type="entry name" value="MLTR_LBD"/>
</dbReference>
<dbReference type="RefSeq" id="WP_158269899.1">
    <property type="nucleotide sequence ID" value="NZ_QBKS01000001.1"/>
</dbReference>
<keyword evidence="3" id="KW-1185">Reference proteome</keyword>
<dbReference type="PROSITE" id="PS50943">
    <property type="entry name" value="HTH_CROC1"/>
    <property type="match status" value="1"/>
</dbReference>
<dbReference type="AlphaFoldDB" id="A0A2T6BJ34"/>
<comment type="caution">
    <text evidence="2">The sequence shown here is derived from an EMBL/GenBank/DDBJ whole genome shotgun (WGS) entry which is preliminary data.</text>
</comment>
<reference evidence="2 3" key="1">
    <citation type="submission" date="2018-04" db="EMBL/GenBank/DDBJ databases">
        <title>Genomic Encyclopedia of Archaeal and Bacterial Type Strains, Phase II (KMG-II): from individual species to whole genera.</title>
        <authorList>
            <person name="Goeker M."/>
        </authorList>
    </citation>
    <scope>NUCLEOTIDE SEQUENCE [LARGE SCALE GENOMIC DNA]</scope>
    <source>
        <strain evidence="2 3">DSM 100977</strain>
    </source>
</reference>
<dbReference type="Gene3D" id="3.30.450.180">
    <property type="match status" value="1"/>
</dbReference>
<dbReference type="EMBL" id="QBKS01000001">
    <property type="protein sequence ID" value="PTX56062.1"/>
    <property type="molecule type" value="Genomic_DNA"/>
</dbReference>
<proteinExistence type="predicted"/>
<dbReference type="OrthoDB" id="9785973at2"/>